<comment type="cofactor">
    <cofactor evidence="1 15">
        <name>pyridoxal 5'-phosphate</name>
        <dbReference type="ChEBI" id="CHEBI:597326"/>
    </cofactor>
</comment>
<dbReference type="GO" id="GO:0004084">
    <property type="term" value="F:branched-chain-amino-acid transaminase activity"/>
    <property type="evidence" value="ECO:0007669"/>
    <property type="project" value="UniProtKB-EC"/>
</dbReference>
<keyword evidence="16" id="KW-0100">Branched-chain amino acid biosynthesis</keyword>
<dbReference type="PROSITE" id="PS00770">
    <property type="entry name" value="AA_TRANSFER_CLASS_4"/>
    <property type="match status" value="1"/>
</dbReference>
<reference evidence="18" key="1">
    <citation type="submission" date="2022-08" db="EMBL/GenBank/DDBJ databases">
        <authorList>
            <person name="Vandamme P."/>
            <person name="Hettiarachchi A."/>
            <person name="Peeters C."/>
            <person name="Cnockaert M."/>
            <person name="Carlier A."/>
        </authorList>
    </citation>
    <scope>NUCLEOTIDE SEQUENCE</scope>
    <source>
        <strain evidence="18">LMG 31809</strain>
    </source>
</reference>
<evidence type="ECO:0000256" key="6">
    <source>
        <dbReference type="ARBA" id="ARBA00009320"/>
    </source>
</evidence>
<sequence length="356" mass="38395">MTSYKIHPAVAEAVRGFSCPASLGFGAVTAPVMYSVEYRNGAWGQGELLPYGDIAVPPGCKGLHFAEQIFEGMKAYRFEGKAPTLFRPRDNWARFVRSAERMCMVTVPEHLFMDGIEAVTGACAPHIPTASGQALYLRPFAFGLDPSYTIKASDNLRFMVIGSPVEAYATAPMRVMIERHDVRAARGGVGVAKTGGNYAASLRSSTLAIAGGYHVSLWLDPETRGNIEELSGMNVFAVIDGVLHTPELNDSILPGITRDSLIRLARHRGYKLVERVMNMEALLGDIRDGRCSEVFACGTAAIVNPIALFGEADGRTVPLPSATPVASELRQALLDIQEGRGSDPFGWIVEVPPLAL</sequence>
<evidence type="ECO:0000256" key="8">
    <source>
        <dbReference type="ARBA" id="ARBA00022679"/>
    </source>
</evidence>
<evidence type="ECO:0000256" key="4">
    <source>
        <dbReference type="ARBA" id="ARBA00004931"/>
    </source>
</evidence>
<comment type="caution">
    <text evidence="18">The sequence shown here is derived from an EMBL/GenBank/DDBJ whole genome shotgun (WGS) entry which is preliminary data.</text>
</comment>
<protein>
    <recommendedName>
        <fullName evidence="16">Branched-chain-amino-acid aminotransferase</fullName>
        <ecNumber evidence="16">2.6.1.42</ecNumber>
    </recommendedName>
</protein>
<dbReference type="EC" id="2.6.1.42" evidence="16"/>
<dbReference type="NCBIfam" id="NF009897">
    <property type="entry name" value="PRK13357.1"/>
    <property type="match status" value="1"/>
</dbReference>
<feature type="modified residue" description="N6-(pyridoxal phosphate)lysine" evidence="13">
    <location>
        <position position="193"/>
    </location>
</feature>
<comment type="pathway">
    <text evidence="4 17">Amino-acid biosynthesis; L-valine biosynthesis; L-valine from pyruvate: step 4/4.</text>
</comment>
<dbReference type="GO" id="GO:0008652">
    <property type="term" value="P:amino acid biosynthetic process"/>
    <property type="evidence" value="ECO:0007669"/>
    <property type="project" value="UniProtKB-KW"/>
</dbReference>
<name>A0A9X3Z849_9PROT</name>
<comment type="function">
    <text evidence="2">Acts on leucine, isoleucine and valine.</text>
</comment>
<dbReference type="AlphaFoldDB" id="A0A9X3Z849"/>
<dbReference type="PANTHER" id="PTHR42825">
    <property type="entry name" value="AMINO ACID AMINOTRANSFERASE"/>
    <property type="match status" value="1"/>
</dbReference>
<evidence type="ECO:0000256" key="7">
    <source>
        <dbReference type="ARBA" id="ARBA00022576"/>
    </source>
</evidence>
<proteinExistence type="inferred from homology"/>
<evidence type="ECO:0000256" key="15">
    <source>
        <dbReference type="RuleBase" id="RU004516"/>
    </source>
</evidence>
<keyword evidence="16" id="KW-0028">Amino-acid biosynthesis</keyword>
<evidence type="ECO:0000256" key="14">
    <source>
        <dbReference type="RuleBase" id="RU004106"/>
    </source>
</evidence>
<accession>A0A9X3Z849</accession>
<evidence type="ECO:0000256" key="1">
    <source>
        <dbReference type="ARBA" id="ARBA00001933"/>
    </source>
</evidence>
<evidence type="ECO:0000256" key="10">
    <source>
        <dbReference type="ARBA" id="ARBA00048212"/>
    </source>
</evidence>
<gene>
    <name evidence="18" type="ORF">NYP16_12220</name>
</gene>
<dbReference type="InterPro" id="IPR043131">
    <property type="entry name" value="BCAT-like_N"/>
</dbReference>
<dbReference type="PANTHER" id="PTHR42825:SF2">
    <property type="entry name" value="BRANCHED-CHAIN-AMINO-ACID AMINOTRANSFERASE 3, CHLOROPLASTIC-RELATED"/>
    <property type="match status" value="1"/>
</dbReference>
<keyword evidence="7 16" id="KW-0032">Aminotransferase</keyword>
<dbReference type="InterPro" id="IPR043132">
    <property type="entry name" value="BCAT-like_C"/>
</dbReference>
<keyword evidence="19" id="KW-1185">Reference proteome</keyword>
<dbReference type="GO" id="GO:0009082">
    <property type="term" value="P:branched-chain amino acid biosynthetic process"/>
    <property type="evidence" value="ECO:0007669"/>
    <property type="project" value="UniProtKB-KW"/>
</dbReference>
<comment type="catalytic activity">
    <reaction evidence="12 16">
        <text>L-leucine + 2-oxoglutarate = 4-methyl-2-oxopentanoate + L-glutamate</text>
        <dbReference type="Rhea" id="RHEA:18321"/>
        <dbReference type="ChEBI" id="CHEBI:16810"/>
        <dbReference type="ChEBI" id="CHEBI:17865"/>
        <dbReference type="ChEBI" id="CHEBI:29985"/>
        <dbReference type="ChEBI" id="CHEBI:57427"/>
        <dbReference type="EC" id="2.6.1.42"/>
    </reaction>
</comment>
<organism evidence="18 19">
    <name type="scientific">Govanella unica</name>
    <dbReference type="NCBI Taxonomy" id="2975056"/>
    <lineage>
        <taxon>Bacteria</taxon>
        <taxon>Pseudomonadati</taxon>
        <taxon>Pseudomonadota</taxon>
        <taxon>Alphaproteobacteria</taxon>
        <taxon>Emcibacterales</taxon>
        <taxon>Govanellaceae</taxon>
        <taxon>Govanella</taxon>
    </lineage>
</organism>
<evidence type="ECO:0000256" key="9">
    <source>
        <dbReference type="ARBA" id="ARBA00022898"/>
    </source>
</evidence>
<dbReference type="PIRSF" id="PIRSF006468">
    <property type="entry name" value="BCAT1"/>
    <property type="match status" value="1"/>
</dbReference>
<dbReference type="Gene3D" id="3.30.470.10">
    <property type="match status" value="1"/>
</dbReference>
<dbReference type="NCBIfam" id="TIGR01123">
    <property type="entry name" value="ilvE_II"/>
    <property type="match status" value="1"/>
</dbReference>
<dbReference type="EMBL" id="JANWOI010000004">
    <property type="protein sequence ID" value="MDA5194718.1"/>
    <property type="molecule type" value="Genomic_DNA"/>
</dbReference>
<evidence type="ECO:0000313" key="19">
    <source>
        <dbReference type="Proteomes" id="UP001141619"/>
    </source>
</evidence>
<dbReference type="RefSeq" id="WP_274944423.1">
    <property type="nucleotide sequence ID" value="NZ_JANWOI010000004.1"/>
</dbReference>
<dbReference type="InterPro" id="IPR001544">
    <property type="entry name" value="Aminotrans_IV"/>
</dbReference>
<evidence type="ECO:0000256" key="5">
    <source>
        <dbReference type="ARBA" id="ARBA00005072"/>
    </source>
</evidence>
<evidence type="ECO:0000256" key="3">
    <source>
        <dbReference type="ARBA" id="ARBA00004824"/>
    </source>
</evidence>
<comment type="pathway">
    <text evidence="3 17">Amino-acid biosynthesis; L-isoleucine biosynthesis; L-isoleucine from 2-oxobutanoate: step 4/4.</text>
</comment>
<dbReference type="Proteomes" id="UP001141619">
    <property type="component" value="Unassembled WGS sequence"/>
</dbReference>
<dbReference type="InterPro" id="IPR005786">
    <property type="entry name" value="B_amino_transII"/>
</dbReference>
<evidence type="ECO:0000256" key="2">
    <source>
        <dbReference type="ARBA" id="ARBA00003109"/>
    </source>
</evidence>
<keyword evidence="9 15" id="KW-0663">Pyridoxal phosphate</keyword>
<comment type="similarity">
    <text evidence="6 14">Belongs to the class-IV pyridoxal-phosphate-dependent aminotransferase family.</text>
</comment>
<comment type="catalytic activity">
    <reaction evidence="11 16">
        <text>L-isoleucine + 2-oxoglutarate = (S)-3-methyl-2-oxopentanoate + L-glutamate</text>
        <dbReference type="Rhea" id="RHEA:24801"/>
        <dbReference type="ChEBI" id="CHEBI:16810"/>
        <dbReference type="ChEBI" id="CHEBI:29985"/>
        <dbReference type="ChEBI" id="CHEBI:35146"/>
        <dbReference type="ChEBI" id="CHEBI:58045"/>
        <dbReference type="EC" id="2.6.1.42"/>
    </reaction>
</comment>
<comment type="pathway">
    <text evidence="5 17">Amino-acid biosynthesis; L-leucine biosynthesis; L-leucine from 3-methyl-2-oxobutanoate: step 4/4.</text>
</comment>
<comment type="catalytic activity">
    <reaction evidence="10 16">
        <text>L-valine + 2-oxoglutarate = 3-methyl-2-oxobutanoate + L-glutamate</text>
        <dbReference type="Rhea" id="RHEA:24813"/>
        <dbReference type="ChEBI" id="CHEBI:11851"/>
        <dbReference type="ChEBI" id="CHEBI:16810"/>
        <dbReference type="ChEBI" id="CHEBI:29985"/>
        <dbReference type="ChEBI" id="CHEBI:57762"/>
        <dbReference type="EC" id="2.6.1.42"/>
    </reaction>
</comment>
<dbReference type="InterPro" id="IPR033939">
    <property type="entry name" value="BCAT_family"/>
</dbReference>
<evidence type="ECO:0000256" key="11">
    <source>
        <dbReference type="ARBA" id="ARBA00048798"/>
    </source>
</evidence>
<evidence type="ECO:0000256" key="16">
    <source>
        <dbReference type="RuleBase" id="RU004517"/>
    </source>
</evidence>
<evidence type="ECO:0000256" key="12">
    <source>
        <dbReference type="ARBA" id="ARBA00049229"/>
    </source>
</evidence>
<dbReference type="CDD" id="cd01557">
    <property type="entry name" value="BCAT_beta_family"/>
    <property type="match status" value="1"/>
</dbReference>
<keyword evidence="8 16" id="KW-0808">Transferase</keyword>
<reference evidence="18" key="2">
    <citation type="journal article" date="2023" name="Syst. Appl. Microbiol.">
        <title>Govania unica gen. nov., sp. nov., a rare biosphere bacterium that represents a novel family in the class Alphaproteobacteria.</title>
        <authorList>
            <person name="Vandamme P."/>
            <person name="Peeters C."/>
            <person name="Hettiarachchi A."/>
            <person name="Cnockaert M."/>
            <person name="Carlier A."/>
        </authorList>
    </citation>
    <scope>NUCLEOTIDE SEQUENCE</scope>
    <source>
        <strain evidence="18">LMG 31809</strain>
    </source>
</reference>
<dbReference type="SUPFAM" id="SSF56752">
    <property type="entry name" value="D-aminoacid aminotransferase-like PLP-dependent enzymes"/>
    <property type="match status" value="1"/>
</dbReference>
<dbReference type="Pfam" id="PF01063">
    <property type="entry name" value="Aminotran_4"/>
    <property type="match status" value="1"/>
</dbReference>
<evidence type="ECO:0000256" key="17">
    <source>
        <dbReference type="RuleBase" id="RU004519"/>
    </source>
</evidence>
<dbReference type="InterPro" id="IPR018300">
    <property type="entry name" value="Aminotrans_IV_CS"/>
</dbReference>
<evidence type="ECO:0000313" key="18">
    <source>
        <dbReference type="EMBL" id="MDA5194718.1"/>
    </source>
</evidence>
<dbReference type="InterPro" id="IPR036038">
    <property type="entry name" value="Aminotransferase-like"/>
</dbReference>
<dbReference type="Gene3D" id="3.20.10.10">
    <property type="entry name" value="D-amino Acid Aminotransferase, subunit A, domain 2"/>
    <property type="match status" value="1"/>
</dbReference>
<evidence type="ECO:0000256" key="13">
    <source>
        <dbReference type="PIRSR" id="PIRSR006468-1"/>
    </source>
</evidence>